<name>A0ACC5RAB3_9HYPH</name>
<comment type="caution">
    <text evidence="1">The sequence shown here is derived from an EMBL/GenBank/DDBJ whole genome shotgun (WGS) entry which is preliminary data.</text>
</comment>
<sequence>MISAETRTAFAFVDERQPDWSQWNFHIWSLAETAWREYRSAEWYVARLRAEGFTVEEGSAGMPTAFSATWSNGKGPTVMAYAEYDAVPGNCQVADTYRAPRKGLSRFAGGHTDPHSALGMGAFVGVLAAKAAMEKHGVTGTIRFMGEPAEKVRGSKPIHAAKGYYDGLDALLSFHPFYMLPYCNTCRWDTHCGPYYAAIYEFLCERPETWLADAVKGPIPAAHTAARAPGANDAVVAMYTLSKMMRDHMLPHTGTWTLNETILASGQATADNLAAQMAQIIYAARTPDRAMLENIFSVLDRNAESAALAAHCTVRKHWVSKSRPGLANHAMADVTYRNMERAGAPHYGADAITVAQAIQKELKLAPMDRPFIAEIEELIAPQEAERKIRQTIPAWQTHYTSDDYTDMTWHAPAVRFYVGRATLKAPAGFAYPDWVMNALGGIPATIDPTVKTAAKTIAGTMLDLMMDKDALQRAKVEHAERLAKAGDVAPWCDYAPPIEFPWPEYVETPRGREWWIPATQEDRRLAARDR</sequence>
<evidence type="ECO:0000313" key="2">
    <source>
        <dbReference type="Proteomes" id="UP000616151"/>
    </source>
</evidence>
<accession>A0ACC5RAB3</accession>
<organism evidence="1 2">
    <name type="scientific">Taklimakanibacter albus</name>
    <dbReference type="NCBI Taxonomy" id="2800327"/>
    <lineage>
        <taxon>Bacteria</taxon>
        <taxon>Pseudomonadati</taxon>
        <taxon>Pseudomonadota</taxon>
        <taxon>Alphaproteobacteria</taxon>
        <taxon>Hyphomicrobiales</taxon>
        <taxon>Aestuariivirgaceae</taxon>
        <taxon>Taklimakanibacter</taxon>
    </lineage>
</organism>
<reference evidence="1" key="1">
    <citation type="submission" date="2021-01" db="EMBL/GenBank/DDBJ databases">
        <authorList>
            <person name="Sun Q."/>
        </authorList>
    </citation>
    <scope>NUCLEOTIDE SEQUENCE</scope>
    <source>
        <strain evidence="1">YIM B02566</strain>
    </source>
</reference>
<evidence type="ECO:0000313" key="1">
    <source>
        <dbReference type="EMBL" id="MBK1869522.1"/>
    </source>
</evidence>
<proteinExistence type="predicted"/>
<keyword evidence="2" id="KW-1185">Reference proteome</keyword>
<dbReference type="EMBL" id="JAENHL010000008">
    <property type="protein sequence ID" value="MBK1869522.1"/>
    <property type="molecule type" value="Genomic_DNA"/>
</dbReference>
<protein>
    <submittedName>
        <fullName evidence="1">Amidohydrolase</fullName>
    </submittedName>
</protein>
<dbReference type="Proteomes" id="UP000616151">
    <property type="component" value="Unassembled WGS sequence"/>
</dbReference>
<gene>
    <name evidence="1" type="ORF">JHL16_24395</name>
</gene>